<gene>
    <name evidence="5" type="ORF">ACFSKO_18525</name>
</gene>
<dbReference type="InterPro" id="IPR043146">
    <property type="entry name" value="Penicillin_amidase_N_B-knob"/>
</dbReference>
<dbReference type="Gene3D" id="1.10.1400.10">
    <property type="match status" value="1"/>
</dbReference>
<dbReference type="InterPro" id="IPR029055">
    <property type="entry name" value="Ntn_hydrolases_N"/>
</dbReference>
<keyword evidence="3" id="KW-0865">Zymogen</keyword>
<dbReference type="PANTHER" id="PTHR34218:SF4">
    <property type="entry name" value="ACYL-HOMOSERINE LACTONE ACYLASE QUIP"/>
    <property type="match status" value="1"/>
</dbReference>
<dbReference type="EMBL" id="JBHUII010000011">
    <property type="protein sequence ID" value="MFD2207618.1"/>
    <property type="molecule type" value="Genomic_DNA"/>
</dbReference>
<reference evidence="6" key="1">
    <citation type="journal article" date="2019" name="Int. J. Syst. Evol. Microbiol.">
        <title>The Global Catalogue of Microorganisms (GCM) 10K type strain sequencing project: providing services to taxonomists for standard genome sequencing and annotation.</title>
        <authorList>
            <consortium name="The Broad Institute Genomics Platform"/>
            <consortium name="The Broad Institute Genome Sequencing Center for Infectious Disease"/>
            <person name="Wu L."/>
            <person name="Ma J."/>
        </authorList>
    </citation>
    <scope>NUCLEOTIDE SEQUENCE [LARGE SCALE GENOMIC DNA]</scope>
    <source>
        <strain evidence="6">CGMCC 4.7192</strain>
    </source>
</reference>
<accession>A0ABW5BRZ7</accession>
<proteinExistence type="inferred from homology"/>
<name>A0ABW5BRZ7_9PROT</name>
<evidence type="ECO:0000256" key="2">
    <source>
        <dbReference type="ARBA" id="ARBA00022801"/>
    </source>
</evidence>
<evidence type="ECO:0000256" key="1">
    <source>
        <dbReference type="ARBA" id="ARBA00006586"/>
    </source>
</evidence>
<dbReference type="Proteomes" id="UP001597294">
    <property type="component" value="Unassembled WGS sequence"/>
</dbReference>
<dbReference type="InterPro" id="IPR043147">
    <property type="entry name" value="Penicillin_amidase_A-knob"/>
</dbReference>
<dbReference type="Gene3D" id="2.30.120.10">
    <property type="match status" value="1"/>
</dbReference>
<sequence length="822" mass="92463">MRRFNLILALPLLLNNGMRMNRILKTSVKVFSFIILLVLIVGVGGFVWLRSSLPQLDGEVALGALKGNTEILRSDDGLVTIRAGNEADAYHALGYVHAQDRLWQMDFMRRAGAGRLSEVSGKATIGIDRFMRTLGFQNLVIENYKHLPSKVKAVFESYSQGVNDYLQTHSGTLSPEFHILNYSPEPWLPTDSLLWGRLMALQLSDNFNKELLRQRLLNNMDLYEVNNLWPEDNNDPLIIPNITGLDFSKPESLSPNIPAGPLPLPWSLAPKDASNAWVLSGDKTSTGGPILANDPHLALDAPGPWYLARIETPEFIWAGATSPGVPLLVLGHNNHIAWGFTTTHSDTQDLFIEKINPDNPEQYLSPEGYVEFETHTEIIRIKGAPDEKITIRKSRHGPIISPVLGSSGIGQQEQIKHPPQIALQWTALKEDDKTAQALFDINRSKDWVDFERATQNFYSPQQTLVMADKKGTIAVIASGRIPIRKSGDGRLPVPGWTGTNDWQGIIPPRFLPKSINPTTGKLVTANNKLIGPDYPYLITKDWPNSYRAKRIHQLIDQKDRLSIEDNMNIQMDTLSLAALELLPLLLKTSPNSQEAQKALSLLRQWNGKMELTSIEPVIFHNWLYWLNKAAFGNLPTDAASFQTPDILRLKFLLERNPENWCKYGERLVIGENCVAQMTESLDRVISNSNDFNAISSWPNWGDRHKAHFEHPIYDKIPLLNQVLKLEISSAGSHDTINRSSPSLRKAILQLFPNVHGPSYRAVYDLTNLDNSRFLLATGQSGNPLSSFYGNFLSSWRDGEYIKLDSDKFRNPKHRLVLIPKMN</sequence>
<dbReference type="CDD" id="cd03747">
    <property type="entry name" value="Ntn_PGA_like"/>
    <property type="match status" value="1"/>
</dbReference>
<dbReference type="Gene3D" id="3.60.20.10">
    <property type="entry name" value="Glutamine Phosphoribosylpyrophosphate, subunit 1, domain 1"/>
    <property type="match status" value="1"/>
</dbReference>
<keyword evidence="4" id="KW-1133">Transmembrane helix</keyword>
<keyword evidence="4" id="KW-0472">Membrane</keyword>
<keyword evidence="2" id="KW-0378">Hydrolase</keyword>
<dbReference type="InterPro" id="IPR023343">
    <property type="entry name" value="Penicillin_amidase_dom1"/>
</dbReference>
<dbReference type="PANTHER" id="PTHR34218">
    <property type="entry name" value="PEPTIDASE S45 PENICILLIN AMIDASE"/>
    <property type="match status" value="1"/>
</dbReference>
<dbReference type="Pfam" id="PF01804">
    <property type="entry name" value="Penicil_amidase"/>
    <property type="match status" value="1"/>
</dbReference>
<evidence type="ECO:0000256" key="3">
    <source>
        <dbReference type="ARBA" id="ARBA00023145"/>
    </source>
</evidence>
<keyword evidence="4" id="KW-0812">Transmembrane</keyword>
<dbReference type="SUPFAM" id="SSF56235">
    <property type="entry name" value="N-terminal nucleophile aminohydrolases (Ntn hydrolases)"/>
    <property type="match status" value="1"/>
</dbReference>
<comment type="similarity">
    <text evidence="1">Belongs to the peptidase S45 family.</text>
</comment>
<organism evidence="5 6">
    <name type="scientific">Kiloniella antarctica</name>
    <dbReference type="NCBI Taxonomy" id="1550907"/>
    <lineage>
        <taxon>Bacteria</taxon>
        <taxon>Pseudomonadati</taxon>
        <taxon>Pseudomonadota</taxon>
        <taxon>Alphaproteobacteria</taxon>
        <taxon>Rhodospirillales</taxon>
        <taxon>Kiloniellaceae</taxon>
        <taxon>Kiloniella</taxon>
    </lineage>
</organism>
<evidence type="ECO:0000313" key="5">
    <source>
        <dbReference type="EMBL" id="MFD2207618.1"/>
    </source>
</evidence>
<dbReference type="Gene3D" id="1.10.439.10">
    <property type="entry name" value="Penicillin Amidohydrolase, domain 1"/>
    <property type="match status" value="1"/>
</dbReference>
<keyword evidence="6" id="KW-1185">Reference proteome</keyword>
<feature type="transmembrane region" description="Helical" evidence="4">
    <location>
        <begin position="29"/>
        <end position="49"/>
    </location>
</feature>
<dbReference type="InterPro" id="IPR014395">
    <property type="entry name" value="Pen/GL7ACA/AHL_acylase"/>
</dbReference>
<protein>
    <submittedName>
        <fullName evidence="5">Penicillin acylase family protein</fullName>
    </submittedName>
</protein>
<dbReference type="PIRSF" id="PIRSF001227">
    <property type="entry name" value="Pen_acylase"/>
    <property type="match status" value="1"/>
</dbReference>
<dbReference type="RefSeq" id="WP_380254414.1">
    <property type="nucleotide sequence ID" value="NZ_JBHUII010000011.1"/>
</dbReference>
<evidence type="ECO:0000256" key="4">
    <source>
        <dbReference type="SAM" id="Phobius"/>
    </source>
</evidence>
<comment type="caution">
    <text evidence="5">The sequence shown here is derived from an EMBL/GenBank/DDBJ whole genome shotgun (WGS) entry which is preliminary data.</text>
</comment>
<evidence type="ECO:0000313" key="6">
    <source>
        <dbReference type="Proteomes" id="UP001597294"/>
    </source>
</evidence>
<dbReference type="InterPro" id="IPR002692">
    <property type="entry name" value="S45"/>
</dbReference>